<feature type="signal peptide" evidence="3">
    <location>
        <begin position="1"/>
        <end position="26"/>
    </location>
</feature>
<feature type="chain" id="PRO_5040295590" evidence="3">
    <location>
        <begin position="27"/>
        <end position="357"/>
    </location>
</feature>
<organism evidence="5 6">
    <name type="scientific">Alloalcanivorax xenomutans</name>
    <dbReference type="NCBI Taxonomy" id="1094342"/>
    <lineage>
        <taxon>Bacteria</taxon>
        <taxon>Pseudomonadati</taxon>
        <taxon>Pseudomonadota</taxon>
        <taxon>Gammaproteobacteria</taxon>
        <taxon>Oceanospirillales</taxon>
        <taxon>Alcanivoracaceae</taxon>
        <taxon>Alloalcanivorax</taxon>
    </lineage>
</organism>
<sequence>MVRFNRSFALRLATALTLATTLYATAQACTRLVYLGPNDNVITARSMDWKNDIATHLWIFPRGMERSGEAGNRSLHWTSRYGSVIASGYDISTTDGVNEAGLMANVLWLVESQYPEFTGKKPGLTIAAWAQYVLDNFATVEEAVSALREEPFTIVTDKVPGEERLATLHLSLSDSSGDSAIVEYIEGKQVIHHGRQYQVMTNSPTFDEQLALNEYWKQIGGTVMLPGTNRASDRFARAAFYVDAIPRERDPDRALASVFSVIRNVSVPYGISTPNQPNISSTRWRTVVDHKRRLYFFESALTPNTFWVDLKKVDFSEDSGRVKKLDLGTNQNHTYSGDATDRFVDTPPFRFLGLPES</sequence>
<comment type="similarity">
    <text evidence="1">Belongs to the peptidase C59 family.</text>
</comment>
<evidence type="ECO:0000313" key="5">
    <source>
        <dbReference type="EMBL" id="MCE7509064.1"/>
    </source>
</evidence>
<dbReference type="PANTHER" id="PTHR35527:SF2">
    <property type="entry name" value="HYDROLASE"/>
    <property type="match status" value="1"/>
</dbReference>
<evidence type="ECO:0000256" key="3">
    <source>
        <dbReference type="SAM" id="SignalP"/>
    </source>
</evidence>
<dbReference type="GeneID" id="94685997"/>
<reference evidence="5" key="1">
    <citation type="submission" date="2022-01" db="EMBL/GenBank/DDBJ databases">
        <authorList>
            <person name="Karlyshev A.V."/>
            <person name="Jaspars M."/>
        </authorList>
    </citation>
    <scope>NUCLEOTIDE SEQUENCE</scope>
    <source>
        <strain evidence="5">AGSA3-2</strain>
    </source>
</reference>
<protein>
    <submittedName>
        <fullName evidence="5">Linear amide C-N hydrolase</fullName>
    </submittedName>
</protein>
<keyword evidence="2 5" id="KW-0378">Hydrolase</keyword>
<dbReference type="CDD" id="cd01902">
    <property type="entry name" value="Ntn_CGH"/>
    <property type="match status" value="1"/>
</dbReference>
<dbReference type="SUPFAM" id="SSF56235">
    <property type="entry name" value="N-terminal nucleophile aminohydrolases (Ntn hydrolases)"/>
    <property type="match status" value="1"/>
</dbReference>
<dbReference type="Proteomes" id="UP001107961">
    <property type="component" value="Unassembled WGS sequence"/>
</dbReference>
<dbReference type="Pfam" id="PF02275">
    <property type="entry name" value="CBAH"/>
    <property type="match status" value="1"/>
</dbReference>
<dbReference type="AlphaFoldDB" id="A0A9Q3W4X0"/>
<gene>
    <name evidence="5" type="ORF">LZG35_10500</name>
</gene>
<dbReference type="InterPro" id="IPR029132">
    <property type="entry name" value="CBAH/NAAA_C"/>
</dbReference>
<dbReference type="InterPro" id="IPR052193">
    <property type="entry name" value="Peptidase_C59"/>
</dbReference>
<dbReference type="GO" id="GO:0016787">
    <property type="term" value="F:hydrolase activity"/>
    <property type="evidence" value="ECO:0007669"/>
    <property type="project" value="UniProtKB-KW"/>
</dbReference>
<dbReference type="KEGG" id="axe:P40_06175"/>
<dbReference type="InterPro" id="IPR029055">
    <property type="entry name" value="Ntn_hydrolases_N"/>
</dbReference>
<dbReference type="PROSITE" id="PS51257">
    <property type="entry name" value="PROKAR_LIPOPROTEIN"/>
    <property type="match status" value="1"/>
</dbReference>
<dbReference type="Gene3D" id="3.60.60.10">
    <property type="entry name" value="Penicillin V Acylase, Chain A"/>
    <property type="match status" value="1"/>
</dbReference>
<name>A0A9Q3W4X0_9GAMM</name>
<dbReference type="RefSeq" id="WP_026949359.1">
    <property type="nucleotide sequence ID" value="NZ_CBDDTQ010000001.1"/>
</dbReference>
<evidence type="ECO:0000256" key="1">
    <source>
        <dbReference type="ARBA" id="ARBA00006625"/>
    </source>
</evidence>
<evidence type="ECO:0000256" key="2">
    <source>
        <dbReference type="ARBA" id="ARBA00022801"/>
    </source>
</evidence>
<dbReference type="EMBL" id="JAJVKT010000011">
    <property type="protein sequence ID" value="MCE7509064.1"/>
    <property type="molecule type" value="Genomic_DNA"/>
</dbReference>
<comment type="caution">
    <text evidence="5">The sequence shown here is derived from an EMBL/GenBank/DDBJ whole genome shotgun (WGS) entry which is preliminary data.</text>
</comment>
<proteinExistence type="inferred from homology"/>
<accession>A0A9Q3W4X0</accession>
<evidence type="ECO:0000313" key="6">
    <source>
        <dbReference type="Proteomes" id="UP001107961"/>
    </source>
</evidence>
<evidence type="ECO:0000259" key="4">
    <source>
        <dbReference type="Pfam" id="PF02275"/>
    </source>
</evidence>
<keyword evidence="6" id="KW-1185">Reference proteome</keyword>
<dbReference type="PANTHER" id="PTHR35527">
    <property type="entry name" value="CHOLOYLGLYCINE HYDROLASE"/>
    <property type="match status" value="1"/>
</dbReference>
<keyword evidence="3" id="KW-0732">Signal</keyword>
<feature type="domain" description="Choloylglycine hydrolase/NAAA C-terminal" evidence="4">
    <location>
        <begin position="29"/>
        <end position="315"/>
    </location>
</feature>